<keyword evidence="2" id="KW-1185">Reference proteome</keyword>
<dbReference type="EMBL" id="JAOYFB010000001">
    <property type="protein sequence ID" value="KAK4004755.1"/>
    <property type="molecule type" value="Genomic_DNA"/>
</dbReference>
<comment type="caution">
    <text evidence="1">The sequence shown here is derived from an EMBL/GenBank/DDBJ whole genome shotgun (WGS) entry which is preliminary data.</text>
</comment>
<name>A0ABQ9YVT0_9CRUS</name>
<protein>
    <submittedName>
        <fullName evidence="1">Uncharacterized protein</fullName>
    </submittedName>
</protein>
<accession>A0ABQ9YVT0</accession>
<sequence length="122" mass="13869">MSVTPSSFAADARSYTFRSGQKKGQDSILVLYVQQFELHKDRRLRFAQFARNLTAVLVQEIINLTSPSSEPLSRTLKNLCQRQHTPKLVRMLALPYACLIGLPKVSVKQSLFLVKLDFSRSK</sequence>
<proteinExistence type="predicted"/>
<evidence type="ECO:0000313" key="1">
    <source>
        <dbReference type="EMBL" id="KAK4004755.1"/>
    </source>
</evidence>
<reference evidence="1 2" key="1">
    <citation type="journal article" date="2023" name="Nucleic Acids Res.">
        <title>The hologenome of Daphnia magna reveals possible DNA methylation and microbiome-mediated evolution of the host genome.</title>
        <authorList>
            <person name="Chaturvedi A."/>
            <person name="Li X."/>
            <person name="Dhandapani V."/>
            <person name="Marshall H."/>
            <person name="Kissane S."/>
            <person name="Cuenca-Cambronero M."/>
            <person name="Asole G."/>
            <person name="Calvet F."/>
            <person name="Ruiz-Romero M."/>
            <person name="Marangio P."/>
            <person name="Guigo R."/>
            <person name="Rago D."/>
            <person name="Mirbahai L."/>
            <person name="Eastwood N."/>
            <person name="Colbourne J.K."/>
            <person name="Zhou J."/>
            <person name="Mallon E."/>
            <person name="Orsini L."/>
        </authorList>
    </citation>
    <scope>NUCLEOTIDE SEQUENCE [LARGE SCALE GENOMIC DNA]</scope>
    <source>
        <strain evidence="1">LRV0_1</strain>
    </source>
</reference>
<gene>
    <name evidence="1" type="ORF">OUZ56_006480</name>
</gene>
<organism evidence="1 2">
    <name type="scientific">Daphnia magna</name>
    <dbReference type="NCBI Taxonomy" id="35525"/>
    <lineage>
        <taxon>Eukaryota</taxon>
        <taxon>Metazoa</taxon>
        <taxon>Ecdysozoa</taxon>
        <taxon>Arthropoda</taxon>
        <taxon>Crustacea</taxon>
        <taxon>Branchiopoda</taxon>
        <taxon>Diplostraca</taxon>
        <taxon>Cladocera</taxon>
        <taxon>Anomopoda</taxon>
        <taxon>Daphniidae</taxon>
        <taxon>Daphnia</taxon>
    </lineage>
</organism>
<dbReference type="Proteomes" id="UP001234178">
    <property type="component" value="Unassembled WGS sequence"/>
</dbReference>
<evidence type="ECO:0000313" key="2">
    <source>
        <dbReference type="Proteomes" id="UP001234178"/>
    </source>
</evidence>